<keyword evidence="5 6" id="KW-0472">Membrane</keyword>
<comment type="similarity">
    <text evidence="2">Belongs to the ADIPOR family.</text>
</comment>
<dbReference type="GeneTree" id="ENSGT00940000157972"/>
<keyword evidence="3 6" id="KW-0812">Transmembrane</keyword>
<feature type="transmembrane region" description="Helical" evidence="6">
    <location>
        <begin position="64"/>
        <end position="86"/>
    </location>
</feature>
<dbReference type="OMA" id="QRHINCA"/>
<dbReference type="InParanoid" id="A0A4W3JNK2"/>
<dbReference type="STRING" id="7868.ENSCMIP00000044252"/>
<evidence type="ECO:0000256" key="4">
    <source>
        <dbReference type="ARBA" id="ARBA00022989"/>
    </source>
</evidence>
<protein>
    <submittedName>
        <fullName evidence="7">Monocyte to macrophage differentiation-associated 2b</fullName>
    </submittedName>
</protein>
<proteinExistence type="inferred from homology"/>
<evidence type="ECO:0000313" key="7">
    <source>
        <dbReference type="Ensembl" id="ENSCMIP00000044252.1"/>
    </source>
</evidence>
<feature type="transmembrane region" description="Helical" evidence="6">
    <location>
        <begin position="151"/>
        <end position="168"/>
    </location>
</feature>
<dbReference type="InterPro" id="IPR004254">
    <property type="entry name" value="AdipoR/HlyIII-related"/>
</dbReference>
<dbReference type="Ensembl" id="ENSCMIT00000044887.1">
    <property type="protein sequence ID" value="ENSCMIP00000044252.1"/>
    <property type="gene ID" value="ENSCMIG00000018328.1"/>
</dbReference>
<dbReference type="Proteomes" id="UP000314986">
    <property type="component" value="Unassembled WGS sequence"/>
</dbReference>
<keyword evidence="8" id="KW-1185">Reference proteome</keyword>
<comment type="subcellular location">
    <subcellularLocation>
        <location evidence="1">Membrane</location>
        <topology evidence="1">Multi-pass membrane protein</topology>
    </subcellularLocation>
</comment>
<reference evidence="8" key="1">
    <citation type="journal article" date="2006" name="Science">
        <title>Ancient noncoding elements conserved in the human genome.</title>
        <authorList>
            <person name="Venkatesh B."/>
            <person name="Kirkness E.F."/>
            <person name="Loh Y.H."/>
            <person name="Halpern A.L."/>
            <person name="Lee A.P."/>
            <person name="Johnson J."/>
            <person name="Dandona N."/>
            <person name="Viswanathan L.D."/>
            <person name="Tay A."/>
            <person name="Venter J.C."/>
            <person name="Strausberg R.L."/>
            <person name="Brenner S."/>
        </authorList>
    </citation>
    <scope>NUCLEOTIDE SEQUENCE [LARGE SCALE GENOMIC DNA]</scope>
</reference>
<accession>A0A4W3JNK2</accession>
<reference evidence="7" key="4">
    <citation type="submission" date="2025-08" db="UniProtKB">
        <authorList>
            <consortium name="Ensembl"/>
        </authorList>
    </citation>
    <scope>IDENTIFICATION</scope>
</reference>
<reference evidence="8" key="3">
    <citation type="journal article" date="2014" name="Nature">
        <title>Elephant shark genome provides unique insights into gnathostome evolution.</title>
        <authorList>
            <consortium name="International Elephant Shark Genome Sequencing Consortium"/>
            <person name="Venkatesh B."/>
            <person name="Lee A.P."/>
            <person name="Ravi V."/>
            <person name="Maurya A.K."/>
            <person name="Lian M.M."/>
            <person name="Swann J.B."/>
            <person name="Ohta Y."/>
            <person name="Flajnik M.F."/>
            <person name="Sutoh Y."/>
            <person name="Kasahara M."/>
            <person name="Hoon S."/>
            <person name="Gangu V."/>
            <person name="Roy S.W."/>
            <person name="Irimia M."/>
            <person name="Korzh V."/>
            <person name="Kondrychyn I."/>
            <person name="Lim Z.W."/>
            <person name="Tay B.H."/>
            <person name="Tohari S."/>
            <person name="Kong K.W."/>
            <person name="Ho S."/>
            <person name="Lorente-Galdos B."/>
            <person name="Quilez J."/>
            <person name="Marques-Bonet T."/>
            <person name="Raney B.J."/>
            <person name="Ingham P.W."/>
            <person name="Tay A."/>
            <person name="Hillier L.W."/>
            <person name="Minx P."/>
            <person name="Boehm T."/>
            <person name="Wilson R.K."/>
            <person name="Brenner S."/>
            <person name="Warren W.C."/>
        </authorList>
    </citation>
    <scope>NUCLEOTIDE SEQUENCE [LARGE SCALE GENOMIC DNA]</scope>
</reference>
<evidence type="ECO:0000256" key="5">
    <source>
        <dbReference type="ARBA" id="ARBA00023136"/>
    </source>
</evidence>
<evidence type="ECO:0000256" key="3">
    <source>
        <dbReference type="ARBA" id="ARBA00022692"/>
    </source>
</evidence>
<evidence type="ECO:0000313" key="8">
    <source>
        <dbReference type="Proteomes" id="UP000314986"/>
    </source>
</evidence>
<organism evidence="7 8">
    <name type="scientific">Callorhinchus milii</name>
    <name type="common">Ghost shark</name>
    <dbReference type="NCBI Taxonomy" id="7868"/>
    <lineage>
        <taxon>Eukaryota</taxon>
        <taxon>Metazoa</taxon>
        <taxon>Chordata</taxon>
        <taxon>Craniata</taxon>
        <taxon>Vertebrata</taxon>
        <taxon>Chondrichthyes</taxon>
        <taxon>Holocephali</taxon>
        <taxon>Chimaeriformes</taxon>
        <taxon>Callorhinchidae</taxon>
        <taxon>Callorhinchus</taxon>
    </lineage>
</organism>
<dbReference type="PANTHER" id="PTHR20855">
    <property type="entry name" value="ADIPOR/PROGESTIN RECEPTOR-RELATED"/>
    <property type="match status" value="1"/>
</dbReference>
<dbReference type="PANTHER" id="PTHR20855:SF107">
    <property type="entry name" value="MONOCYTE TO MACROPHAGE DIFFERENTIATION FACTOR 2"/>
    <property type="match status" value="1"/>
</dbReference>
<evidence type="ECO:0000256" key="2">
    <source>
        <dbReference type="ARBA" id="ARBA00007018"/>
    </source>
</evidence>
<keyword evidence="4 6" id="KW-1133">Transmembrane helix</keyword>
<dbReference type="AlphaFoldDB" id="A0A4W3JNK2"/>
<reference evidence="7" key="5">
    <citation type="submission" date="2025-09" db="UniProtKB">
        <authorList>
            <consortium name="Ensembl"/>
        </authorList>
    </citation>
    <scope>IDENTIFICATION</scope>
</reference>
<sequence>MLDFQKTKFARFMNTRVPANRRYQPTEYEHAANCATHALWIVPSILGSFILCCLSDDQWEMISAWIYGFGLCGLFIVSTVFHTISWKKRHLRTSKKSGPRFEHKKTMTPTHPPLCHPSPGTESASINLTTRFGIAKLMLRELGPWTSHMRWIIWIMACVGTIYVFLFHERLTLRGCLKCSWVASSTAWGWFSSRAMDAFPLPTPFGTFSYLLELVSITMPSGNICTTQRCWQSGLPNDGVLAVTHTHRRTHTDAHTRTQTAYTHTSARAHTDACTHTDAHKIPLIGVKSQSVIQRHINCAALFKRFN</sequence>
<dbReference type="GO" id="GO:0016020">
    <property type="term" value="C:membrane"/>
    <property type="evidence" value="ECO:0007669"/>
    <property type="project" value="UniProtKB-SubCell"/>
</dbReference>
<reference evidence="8" key="2">
    <citation type="journal article" date="2007" name="PLoS Biol.">
        <title>Survey sequencing and comparative analysis of the elephant shark (Callorhinchus milii) genome.</title>
        <authorList>
            <person name="Venkatesh B."/>
            <person name="Kirkness E.F."/>
            <person name="Loh Y.H."/>
            <person name="Halpern A.L."/>
            <person name="Lee A.P."/>
            <person name="Johnson J."/>
            <person name="Dandona N."/>
            <person name="Viswanathan L.D."/>
            <person name="Tay A."/>
            <person name="Venter J.C."/>
            <person name="Strausberg R.L."/>
            <person name="Brenner S."/>
        </authorList>
    </citation>
    <scope>NUCLEOTIDE SEQUENCE [LARGE SCALE GENOMIC DNA]</scope>
</reference>
<name>A0A4W3JNK2_CALMI</name>
<evidence type="ECO:0000256" key="6">
    <source>
        <dbReference type="SAM" id="Phobius"/>
    </source>
</evidence>
<evidence type="ECO:0000256" key="1">
    <source>
        <dbReference type="ARBA" id="ARBA00004141"/>
    </source>
</evidence>
<gene>
    <name evidence="7" type="primary">LOC103186881</name>
</gene>